<reference evidence="3" key="1">
    <citation type="submission" date="2020-08" db="EMBL/GenBank/DDBJ databases">
        <title>Genome public.</title>
        <authorList>
            <person name="Liu C."/>
            <person name="Sun Q."/>
        </authorList>
    </citation>
    <scope>NUCLEOTIDE SEQUENCE</scope>
    <source>
        <strain evidence="3">NSJ-31</strain>
    </source>
</reference>
<sequence>MPRPRKWRRVCCMPQISRFGPLDGGGEAAPAVRMTVDEFEMIRLIDLEGLTQEEAARRMSVSRTTVQSSYNVARRKLADSLVNGRLLLIEGGDYVLCGGDSTGCGCGHCRRRRGGCPAPGGGIPQSKKGEDSK</sequence>
<dbReference type="PANTHER" id="PTHR37478:SF2">
    <property type="entry name" value="UPF0251 PROTEIN TK0562"/>
    <property type="match status" value="1"/>
</dbReference>
<dbReference type="Gene3D" id="1.10.10.10">
    <property type="entry name" value="Winged helix-like DNA-binding domain superfamily/Winged helix DNA-binding domain"/>
    <property type="match status" value="1"/>
</dbReference>
<gene>
    <name evidence="3" type="ORF">H8711_10940</name>
</gene>
<dbReference type="InterPro" id="IPR002852">
    <property type="entry name" value="UPF0251"/>
</dbReference>
<dbReference type="HAMAP" id="MF_00674">
    <property type="entry name" value="UPF0251"/>
    <property type="match status" value="1"/>
</dbReference>
<dbReference type="Proteomes" id="UP000653127">
    <property type="component" value="Unassembled WGS sequence"/>
</dbReference>
<dbReference type="InterPro" id="IPR013324">
    <property type="entry name" value="RNA_pol_sigma_r3/r4-like"/>
</dbReference>
<evidence type="ECO:0000313" key="4">
    <source>
        <dbReference type="Proteomes" id="UP000653127"/>
    </source>
</evidence>
<dbReference type="EMBL" id="JACRST010000020">
    <property type="protein sequence ID" value="MBC8547441.1"/>
    <property type="molecule type" value="Genomic_DNA"/>
</dbReference>
<proteinExistence type="inferred from homology"/>
<evidence type="ECO:0000256" key="2">
    <source>
        <dbReference type="HAMAP-Rule" id="MF_00674"/>
    </source>
</evidence>
<dbReference type="Pfam" id="PF02001">
    <property type="entry name" value="DUF134"/>
    <property type="match status" value="1"/>
</dbReference>
<protein>
    <recommendedName>
        <fullName evidence="2">UPF0251 protein H8711_10940</fullName>
    </recommendedName>
</protein>
<comment type="caution">
    <text evidence="3">The sequence shown here is derived from an EMBL/GenBank/DDBJ whole genome shotgun (WGS) entry which is preliminary data.</text>
</comment>
<dbReference type="RefSeq" id="WP_249283485.1">
    <property type="nucleotide sequence ID" value="NZ_JACRST010000020.1"/>
</dbReference>
<keyword evidence="4" id="KW-1185">Reference proteome</keyword>
<dbReference type="InterPro" id="IPR036388">
    <property type="entry name" value="WH-like_DNA-bd_sf"/>
</dbReference>
<name>A0A926DYZ9_9FIRM</name>
<dbReference type="SUPFAM" id="SSF88659">
    <property type="entry name" value="Sigma3 and sigma4 domains of RNA polymerase sigma factors"/>
    <property type="match status" value="1"/>
</dbReference>
<dbReference type="PANTHER" id="PTHR37478">
    <property type="match status" value="1"/>
</dbReference>
<organism evidence="3 4">
    <name type="scientific">Ligaoa zhengdingensis</name>
    <dbReference type="NCBI Taxonomy" id="2763658"/>
    <lineage>
        <taxon>Bacteria</taxon>
        <taxon>Bacillati</taxon>
        <taxon>Bacillota</taxon>
        <taxon>Clostridia</taxon>
        <taxon>Eubacteriales</taxon>
        <taxon>Oscillospiraceae</taxon>
        <taxon>Ligaoa</taxon>
    </lineage>
</organism>
<comment type="similarity">
    <text evidence="1 2">Belongs to the UPF0251 family.</text>
</comment>
<evidence type="ECO:0000313" key="3">
    <source>
        <dbReference type="EMBL" id="MBC8547441.1"/>
    </source>
</evidence>
<evidence type="ECO:0000256" key="1">
    <source>
        <dbReference type="ARBA" id="ARBA00009350"/>
    </source>
</evidence>
<dbReference type="AlphaFoldDB" id="A0A926DYZ9"/>
<accession>A0A926DYZ9</accession>